<evidence type="ECO:0000313" key="7">
    <source>
        <dbReference type="EMBL" id="PAV19146.1"/>
    </source>
</evidence>
<dbReference type="STRING" id="2282107.A0A286UHQ0"/>
<keyword evidence="8" id="KW-1185">Reference proteome</keyword>
<dbReference type="AlphaFoldDB" id="A0A286UHQ0"/>
<dbReference type="InParanoid" id="A0A286UHQ0"/>
<dbReference type="FunFam" id="3.90.1300.10:FF:000003">
    <property type="entry name" value="Amidase signature enzyme"/>
    <property type="match status" value="1"/>
</dbReference>
<evidence type="ECO:0000256" key="3">
    <source>
        <dbReference type="ARBA" id="ARBA00012922"/>
    </source>
</evidence>
<dbReference type="OrthoDB" id="6428749at2759"/>
<evidence type="ECO:0000256" key="1">
    <source>
        <dbReference type="ARBA" id="ARBA00001311"/>
    </source>
</evidence>
<reference evidence="7 8" key="1">
    <citation type="journal article" date="2017" name="Mol. Ecol.">
        <title>Comparative and population genomic landscape of Phellinus noxius: A hypervariable fungus causing root rot in trees.</title>
        <authorList>
            <person name="Chung C.L."/>
            <person name="Lee T.J."/>
            <person name="Akiba M."/>
            <person name="Lee H.H."/>
            <person name="Kuo T.H."/>
            <person name="Liu D."/>
            <person name="Ke H.M."/>
            <person name="Yokoi T."/>
            <person name="Roa M.B."/>
            <person name="Lu M.J."/>
            <person name="Chang Y.Y."/>
            <person name="Ann P.J."/>
            <person name="Tsai J.N."/>
            <person name="Chen C.Y."/>
            <person name="Tzean S.S."/>
            <person name="Ota Y."/>
            <person name="Hattori T."/>
            <person name="Sahashi N."/>
            <person name="Liou R.F."/>
            <person name="Kikuchi T."/>
            <person name="Tsai I.J."/>
        </authorList>
    </citation>
    <scope>NUCLEOTIDE SEQUENCE [LARGE SCALE GENOMIC DNA]</scope>
    <source>
        <strain evidence="7 8">FFPRI411160</strain>
    </source>
</reference>
<dbReference type="PANTHER" id="PTHR46072">
    <property type="entry name" value="AMIDASE-RELATED-RELATED"/>
    <property type="match status" value="1"/>
</dbReference>
<dbReference type="Pfam" id="PF01425">
    <property type="entry name" value="Amidase"/>
    <property type="match status" value="1"/>
</dbReference>
<sequence length="513" mass="56632">MVLSYLQYRRNLGKKRQERNERITNFLNKYTDQSLENSDKAILATSVATVVSNVHQGNWTPRDVLHAYARKTLAIHAQLNCLSEIMLDDAERWAIDVETNEMKMMGPLAGMPVSLKDTVAVAGYDATAGYAAYVGKPIENDSPIVRLLRDAGAILYVKTTIPTTLLSYEGTTGLFGRTLNPHNGKYSPGGSSSGEAALLAAGGSRIGIGSDGAGSVRVPAHYSGVYSIRASTGRFPVSGDVSNMPGQEGVPAVTSPMARTLEDLETFWEAIIKMEPWKYDHAVLKIPWKPYEFAGKLKIGVMWDDGVVPLTPACRRALTTVVDVLKQDGHEVVDFDPPSPVEGLEIASKLLLADGAKTLLKPLLTGEPNDPGMISAANWFRLPRFMQRIYALYIRYIRRDKLYAYLLTGLYRQRVDELYKLANRREEYRAEWHKVWNDAGLDFLITAPNALPAIPHGGMKTDWRACGYAFLFNLVDYTAGVMPITKVSAETDALSSSAHEWFASGCADRWTAT</sequence>
<evidence type="ECO:0000256" key="4">
    <source>
        <dbReference type="ARBA" id="ARBA00022801"/>
    </source>
</evidence>
<comment type="catalytic activity">
    <reaction evidence="1">
        <text>a monocarboxylic acid amide + H2O = a monocarboxylate + NH4(+)</text>
        <dbReference type="Rhea" id="RHEA:12020"/>
        <dbReference type="ChEBI" id="CHEBI:15377"/>
        <dbReference type="ChEBI" id="CHEBI:28938"/>
        <dbReference type="ChEBI" id="CHEBI:35757"/>
        <dbReference type="ChEBI" id="CHEBI:83628"/>
        <dbReference type="EC" id="3.5.1.4"/>
    </reaction>
</comment>
<dbReference type="InterPro" id="IPR023631">
    <property type="entry name" value="Amidase_dom"/>
</dbReference>
<proteinExistence type="inferred from homology"/>
<dbReference type="Gene3D" id="3.90.1300.10">
    <property type="entry name" value="Amidase signature (AS) domain"/>
    <property type="match status" value="1"/>
</dbReference>
<dbReference type="PROSITE" id="PS00571">
    <property type="entry name" value="AMIDASES"/>
    <property type="match status" value="1"/>
</dbReference>
<dbReference type="SUPFAM" id="SSF75304">
    <property type="entry name" value="Amidase signature (AS) enzymes"/>
    <property type="match status" value="1"/>
</dbReference>
<dbReference type="PANTHER" id="PTHR46072:SF10">
    <property type="entry name" value="ACETAMIDASE"/>
    <property type="match status" value="1"/>
</dbReference>
<evidence type="ECO:0000313" key="8">
    <source>
        <dbReference type="Proteomes" id="UP000217199"/>
    </source>
</evidence>
<feature type="active site" description="Charge relay system" evidence="5">
    <location>
        <position position="116"/>
    </location>
</feature>
<feature type="active site" description="Charge relay system" evidence="5">
    <location>
        <position position="191"/>
    </location>
</feature>
<dbReference type="EMBL" id="NBII01000005">
    <property type="protein sequence ID" value="PAV19146.1"/>
    <property type="molecule type" value="Genomic_DNA"/>
</dbReference>
<dbReference type="Proteomes" id="UP000217199">
    <property type="component" value="Unassembled WGS sequence"/>
</dbReference>
<protein>
    <recommendedName>
        <fullName evidence="3">amidase</fullName>
        <ecNumber evidence="3">3.5.1.4</ecNumber>
    </recommendedName>
</protein>
<dbReference type="PIRSF" id="PIRSF001221">
    <property type="entry name" value="Amidase_fungi"/>
    <property type="match status" value="1"/>
</dbReference>
<dbReference type="GO" id="GO:0004040">
    <property type="term" value="F:amidase activity"/>
    <property type="evidence" value="ECO:0007669"/>
    <property type="project" value="UniProtKB-EC"/>
</dbReference>
<evidence type="ECO:0000259" key="6">
    <source>
        <dbReference type="Pfam" id="PF01425"/>
    </source>
</evidence>
<feature type="domain" description="Amidase" evidence="6">
    <location>
        <begin position="63"/>
        <end position="494"/>
    </location>
</feature>
<organism evidence="7 8">
    <name type="scientific">Pyrrhoderma noxium</name>
    <dbReference type="NCBI Taxonomy" id="2282107"/>
    <lineage>
        <taxon>Eukaryota</taxon>
        <taxon>Fungi</taxon>
        <taxon>Dikarya</taxon>
        <taxon>Basidiomycota</taxon>
        <taxon>Agaricomycotina</taxon>
        <taxon>Agaricomycetes</taxon>
        <taxon>Hymenochaetales</taxon>
        <taxon>Hymenochaetaceae</taxon>
        <taxon>Pyrrhoderma</taxon>
    </lineage>
</organism>
<dbReference type="InterPro" id="IPR020556">
    <property type="entry name" value="Amidase_CS"/>
</dbReference>
<feature type="active site" description="Acyl-ester intermediate" evidence="5">
    <location>
        <position position="215"/>
    </location>
</feature>
<keyword evidence="4" id="KW-0378">Hydrolase</keyword>
<dbReference type="EC" id="3.5.1.4" evidence="3"/>
<accession>A0A286UHQ0</accession>
<comment type="similarity">
    <text evidence="2">Belongs to the amidase family.</text>
</comment>
<gene>
    <name evidence="7" type="ORF">PNOK_0599000</name>
</gene>
<name>A0A286UHQ0_9AGAM</name>
<dbReference type="InterPro" id="IPR036928">
    <property type="entry name" value="AS_sf"/>
</dbReference>
<evidence type="ECO:0000256" key="5">
    <source>
        <dbReference type="PIRSR" id="PIRSR001221-1"/>
    </source>
</evidence>
<evidence type="ECO:0000256" key="2">
    <source>
        <dbReference type="ARBA" id="ARBA00009199"/>
    </source>
</evidence>
<comment type="caution">
    <text evidence="7">The sequence shown here is derived from an EMBL/GenBank/DDBJ whole genome shotgun (WGS) entry which is preliminary data.</text>
</comment>